<evidence type="ECO:0000256" key="6">
    <source>
        <dbReference type="ARBA" id="ARBA00023136"/>
    </source>
</evidence>
<dbReference type="SUPFAM" id="SSF81324">
    <property type="entry name" value="Voltage-gated potassium channels"/>
    <property type="match status" value="1"/>
</dbReference>
<name>A0ABY4N783_9MICO</name>
<evidence type="ECO:0000256" key="4">
    <source>
        <dbReference type="ARBA" id="ARBA00022989"/>
    </source>
</evidence>
<evidence type="ECO:0000256" key="9">
    <source>
        <dbReference type="SAM" id="Phobius"/>
    </source>
</evidence>
<keyword evidence="3 9" id="KW-0812">Transmembrane</keyword>
<dbReference type="Gene3D" id="1.20.5.110">
    <property type="match status" value="1"/>
</dbReference>
<keyword evidence="6 9" id="KW-0472">Membrane</keyword>
<dbReference type="Pfam" id="PF07885">
    <property type="entry name" value="Ion_trans_2"/>
    <property type="match status" value="1"/>
</dbReference>
<dbReference type="PANTHER" id="PTHR11537">
    <property type="entry name" value="VOLTAGE-GATED POTASSIUM CHANNEL"/>
    <property type="match status" value="1"/>
</dbReference>
<accession>A0ABY4N783</accession>
<evidence type="ECO:0000256" key="2">
    <source>
        <dbReference type="ARBA" id="ARBA00022448"/>
    </source>
</evidence>
<feature type="domain" description="Potassium channel" evidence="10">
    <location>
        <begin position="151"/>
        <end position="214"/>
    </location>
</feature>
<keyword evidence="2" id="KW-0813">Transport</keyword>
<keyword evidence="7 11" id="KW-0407">Ion channel</keyword>
<keyword evidence="12" id="KW-1185">Reference proteome</keyword>
<comment type="subcellular location">
    <subcellularLocation>
        <location evidence="1">Membrane</location>
        <topology evidence="1">Multi-pass membrane protein</topology>
    </subcellularLocation>
</comment>
<dbReference type="Proteomes" id="UP001055868">
    <property type="component" value="Chromosome"/>
</dbReference>
<gene>
    <name evidence="11" type="ORF">M4486_03510</name>
</gene>
<dbReference type="RefSeq" id="WP_249479709.1">
    <property type="nucleotide sequence ID" value="NZ_CP097218.1"/>
</dbReference>
<evidence type="ECO:0000259" key="10">
    <source>
        <dbReference type="Pfam" id="PF07885"/>
    </source>
</evidence>
<feature type="transmembrane region" description="Helical" evidence="9">
    <location>
        <begin position="28"/>
        <end position="47"/>
    </location>
</feature>
<feature type="transmembrane region" description="Helical" evidence="9">
    <location>
        <begin position="191"/>
        <end position="215"/>
    </location>
</feature>
<dbReference type="InterPro" id="IPR028325">
    <property type="entry name" value="VG_K_chnl"/>
</dbReference>
<feature type="transmembrane region" description="Helical" evidence="9">
    <location>
        <begin position="59"/>
        <end position="79"/>
    </location>
</feature>
<evidence type="ECO:0000256" key="1">
    <source>
        <dbReference type="ARBA" id="ARBA00004141"/>
    </source>
</evidence>
<dbReference type="Gene3D" id="1.10.287.70">
    <property type="match status" value="1"/>
</dbReference>
<organism evidence="11 12">
    <name type="scientific">Brachybacterium kimchii</name>
    <dbReference type="NCBI Taxonomy" id="2942909"/>
    <lineage>
        <taxon>Bacteria</taxon>
        <taxon>Bacillati</taxon>
        <taxon>Actinomycetota</taxon>
        <taxon>Actinomycetes</taxon>
        <taxon>Micrococcales</taxon>
        <taxon>Dermabacteraceae</taxon>
        <taxon>Brachybacterium</taxon>
    </lineage>
</organism>
<sequence length="271" mass="28787">MSRPGQAAHGTRATRGQKAIRWERTTRWPLLSVSLLFLASYSVQVIAQPDGLVRHLLNGITWVVWAAFAVDYVVSLVLAQHRLRWIVRHPLDLALVVFPGLAMLRLARFISLVVLLQRHAGALVRGRVVTYVVGASSLVTWVAAVGVLDVERGAPGGNIETIGDSLWWAIATITTVGYGDYTPVTLPGRLIAVGLMICGIALVGVITATFASWLIGQVRTPAPAEPGAPAKSDAPAGTGTTGHDAPQPPSDDDRPSVRPRSDAAPGSPSPR</sequence>
<feature type="transmembrane region" description="Helical" evidence="9">
    <location>
        <begin position="162"/>
        <end position="179"/>
    </location>
</feature>
<feature type="transmembrane region" description="Helical" evidence="9">
    <location>
        <begin position="128"/>
        <end position="150"/>
    </location>
</feature>
<keyword evidence="5" id="KW-0406">Ion transport</keyword>
<evidence type="ECO:0000256" key="7">
    <source>
        <dbReference type="ARBA" id="ARBA00023303"/>
    </source>
</evidence>
<evidence type="ECO:0000256" key="8">
    <source>
        <dbReference type="SAM" id="MobiDB-lite"/>
    </source>
</evidence>
<keyword evidence="4 9" id="KW-1133">Transmembrane helix</keyword>
<evidence type="ECO:0000256" key="3">
    <source>
        <dbReference type="ARBA" id="ARBA00022692"/>
    </source>
</evidence>
<evidence type="ECO:0000313" key="12">
    <source>
        <dbReference type="Proteomes" id="UP001055868"/>
    </source>
</evidence>
<feature type="compositionally biased region" description="Basic and acidic residues" evidence="8">
    <location>
        <begin position="251"/>
        <end position="261"/>
    </location>
</feature>
<evidence type="ECO:0000313" key="11">
    <source>
        <dbReference type="EMBL" id="UQN30420.1"/>
    </source>
</evidence>
<dbReference type="PRINTS" id="PR00169">
    <property type="entry name" value="KCHANNEL"/>
</dbReference>
<feature type="region of interest" description="Disordered" evidence="8">
    <location>
        <begin position="221"/>
        <end position="271"/>
    </location>
</feature>
<reference evidence="11" key="1">
    <citation type="submission" date="2022-05" db="EMBL/GenBank/DDBJ databases">
        <title>Genomic analysis of Brachybacterium sp. CBA3104.</title>
        <authorList>
            <person name="Roh S.W."/>
            <person name="Kim Y.B."/>
            <person name="Kim Y."/>
        </authorList>
    </citation>
    <scope>NUCLEOTIDE SEQUENCE</scope>
    <source>
        <strain evidence="11">CBA3104</strain>
    </source>
</reference>
<dbReference type="GO" id="GO:0034220">
    <property type="term" value="P:monoatomic ion transmembrane transport"/>
    <property type="evidence" value="ECO:0007669"/>
    <property type="project" value="UniProtKB-KW"/>
</dbReference>
<dbReference type="EMBL" id="CP097218">
    <property type="protein sequence ID" value="UQN30420.1"/>
    <property type="molecule type" value="Genomic_DNA"/>
</dbReference>
<dbReference type="InterPro" id="IPR027359">
    <property type="entry name" value="Volt_channel_dom_sf"/>
</dbReference>
<dbReference type="PANTHER" id="PTHR11537:SF254">
    <property type="entry name" value="POTASSIUM VOLTAGE-GATED CHANNEL PROTEIN SHAB"/>
    <property type="match status" value="1"/>
</dbReference>
<protein>
    <submittedName>
        <fullName evidence="11">Potassium channel family protein</fullName>
    </submittedName>
</protein>
<dbReference type="Gene3D" id="1.20.120.350">
    <property type="entry name" value="Voltage-gated potassium channels. Chain C"/>
    <property type="match status" value="1"/>
</dbReference>
<proteinExistence type="predicted"/>
<evidence type="ECO:0000256" key="5">
    <source>
        <dbReference type="ARBA" id="ARBA00023065"/>
    </source>
</evidence>
<dbReference type="InterPro" id="IPR013099">
    <property type="entry name" value="K_chnl_dom"/>
</dbReference>